<organism evidence="1 2">
    <name type="scientific">Microcystis aeruginosa PCC 9809</name>
    <dbReference type="NCBI Taxonomy" id="1160285"/>
    <lineage>
        <taxon>Bacteria</taxon>
        <taxon>Bacillati</taxon>
        <taxon>Cyanobacteriota</taxon>
        <taxon>Cyanophyceae</taxon>
        <taxon>Oscillatoriophycideae</taxon>
        <taxon>Chroococcales</taxon>
        <taxon>Microcystaceae</taxon>
        <taxon>Microcystis</taxon>
    </lineage>
</organism>
<dbReference type="HOGENOM" id="CLU_3218646_0_0_3"/>
<comment type="caution">
    <text evidence="1">The sequence shown here is derived from an EMBL/GenBank/DDBJ whole genome shotgun (WGS) entry which is preliminary data.</text>
</comment>
<gene>
    <name evidence="1" type="ORF">MICAH_1940006</name>
</gene>
<sequence length="44" mass="4807">MGVNHTINNGFGMTSNLRKDARLKLTQLYPSILTGQTPGDEGLF</sequence>
<evidence type="ECO:0000313" key="2">
    <source>
        <dbReference type="Proteomes" id="UP000004775"/>
    </source>
</evidence>
<reference evidence="1 2" key="1">
    <citation type="submission" date="2012-04" db="EMBL/GenBank/DDBJ databases">
        <authorList>
            <person name="Genoscope - CEA"/>
        </authorList>
    </citation>
    <scope>NUCLEOTIDE SEQUENCE [LARGE SCALE GENOMIC DNA]</scope>
    <source>
        <strain evidence="1 2">9809</strain>
    </source>
</reference>
<evidence type="ECO:0000313" key="1">
    <source>
        <dbReference type="EMBL" id="CCI22693.1"/>
    </source>
</evidence>
<dbReference type="AlphaFoldDB" id="I4HKW9"/>
<proteinExistence type="predicted"/>
<protein>
    <submittedName>
        <fullName evidence="1">Uncharacterized protein</fullName>
    </submittedName>
</protein>
<name>I4HKW9_MICAE</name>
<dbReference type="Proteomes" id="UP000004775">
    <property type="component" value="Unassembled WGS sequence"/>
</dbReference>
<accession>I4HKW9</accession>
<dbReference type="EMBL" id="CAIO01000106">
    <property type="protein sequence ID" value="CCI22693.1"/>
    <property type="molecule type" value="Genomic_DNA"/>
</dbReference>